<evidence type="ECO:0000259" key="3">
    <source>
        <dbReference type="PROSITE" id="PS50097"/>
    </source>
</evidence>
<reference evidence="4" key="1">
    <citation type="journal article" date="2017" name="Science">
        <title>Giant viruses with an expanded complement of translation system components.</title>
        <authorList>
            <person name="Schulz F."/>
            <person name="Yutin N."/>
            <person name="Ivanova N.N."/>
            <person name="Ortega D.R."/>
            <person name="Lee T.K."/>
            <person name="Vierheilig J."/>
            <person name="Daims H."/>
            <person name="Horn M."/>
            <person name="Wagner M."/>
            <person name="Jensen G.J."/>
            <person name="Kyrpides N.C."/>
            <person name="Koonin E.V."/>
            <person name="Woyke T."/>
        </authorList>
    </citation>
    <scope>NUCLEOTIDE SEQUENCE</scope>
    <source>
        <strain evidence="4">KNV1</strain>
    </source>
</reference>
<proteinExistence type="inferred from homology"/>
<dbReference type="InterPro" id="IPR000210">
    <property type="entry name" value="BTB/POZ_dom"/>
</dbReference>
<organism evidence="4">
    <name type="scientific">Klosneuvirus KNV1</name>
    <dbReference type="NCBI Taxonomy" id="1977640"/>
    <lineage>
        <taxon>Viruses</taxon>
        <taxon>Varidnaviria</taxon>
        <taxon>Bamfordvirae</taxon>
        <taxon>Nucleocytoviricota</taxon>
        <taxon>Megaviricetes</taxon>
        <taxon>Imitervirales</taxon>
        <taxon>Mimiviridae</taxon>
        <taxon>Klosneuvirinae</taxon>
        <taxon>Klosneuvirus</taxon>
    </lineage>
</organism>
<feature type="domain" description="BTB" evidence="3">
    <location>
        <begin position="16"/>
        <end position="79"/>
    </location>
</feature>
<dbReference type="Pfam" id="PF00651">
    <property type="entry name" value="BTB"/>
    <property type="match status" value="1"/>
</dbReference>
<dbReference type="EMBL" id="KY684108">
    <property type="protein sequence ID" value="ARF11150.1"/>
    <property type="molecule type" value="Genomic_DNA"/>
</dbReference>
<dbReference type="SUPFAM" id="SSF54695">
    <property type="entry name" value="POZ domain"/>
    <property type="match status" value="1"/>
</dbReference>
<dbReference type="InterPro" id="IPR011333">
    <property type="entry name" value="SKP1/BTB/POZ_sf"/>
</dbReference>
<feature type="region of interest" description="Disordered" evidence="2">
    <location>
        <begin position="206"/>
        <end position="228"/>
    </location>
</feature>
<dbReference type="Gene3D" id="3.30.710.10">
    <property type="entry name" value="Potassium Channel Kv1.1, Chain A"/>
    <property type="match status" value="1"/>
</dbReference>
<comment type="similarity">
    <text evidence="1">Belongs to the mimivirus BTB/WD family.</text>
</comment>
<dbReference type="PROSITE" id="PS50097">
    <property type="entry name" value="BTB"/>
    <property type="match status" value="1"/>
</dbReference>
<gene>
    <name evidence="4" type="ORF">Klosneuvirus_1_7</name>
</gene>
<evidence type="ECO:0000256" key="2">
    <source>
        <dbReference type="SAM" id="MobiDB-lite"/>
    </source>
</evidence>
<name>A0A1V0SHE7_9VIRU</name>
<protein>
    <recommendedName>
        <fullName evidence="3">BTB domain-containing protein</fullName>
    </recommendedName>
</protein>
<evidence type="ECO:0000256" key="1">
    <source>
        <dbReference type="ARBA" id="ARBA00006497"/>
    </source>
</evidence>
<accession>A0A1V0SHE7</accession>
<sequence length="228" mass="27094">MLTTLRTLYNQGDNDGNVIIKTTDHELICHDFVLKYTSDFFKNYIIMTGFDGIITLDYDSKLVNIVFNCMYSEKVIEQNLTGQEIIKLYALLDQLKCKNIEMIIKNHYLKKFPSTLTENNWMTFLRMVFNVEKYIELQKEILNYFANHILMNLETVNMYLFSDIYKDTDSDIKDTLFKICLEKIMSLTTELKTNMENEELKKKMNEYLKTDDEESDEEPKKVIPKKKK</sequence>
<evidence type="ECO:0000313" key="4">
    <source>
        <dbReference type="EMBL" id="ARF11150.1"/>
    </source>
</evidence>